<gene>
    <name evidence="1" type="ORF">WM2015_810</name>
</gene>
<dbReference type="AlphaFoldDB" id="A0A0K0XU81"/>
<evidence type="ECO:0000313" key="1">
    <source>
        <dbReference type="EMBL" id="AKS41191.1"/>
    </source>
</evidence>
<dbReference type="Gene3D" id="1.25.40.10">
    <property type="entry name" value="Tetratricopeptide repeat domain"/>
    <property type="match status" value="1"/>
</dbReference>
<keyword evidence="2" id="KW-1185">Reference proteome</keyword>
<name>A0A0K0XU81_9GAMM</name>
<organism evidence="1 2">
    <name type="scientific">Wenzhouxiangella marina</name>
    <dbReference type="NCBI Taxonomy" id="1579979"/>
    <lineage>
        <taxon>Bacteria</taxon>
        <taxon>Pseudomonadati</taxon>
        <taxon>Pseudomonadota</taxon>
        <taxon>Gammaproteobacteria</taxon>
        <taxon>Chromatiales</taxon>
        <taxon>Wenzhouxiangellaceae</taxon>
        <taxon>Wenzhouxiangella</taxon>
    </lineage>
</organism>
<dbReference type="Proteomes" id="UP000066624">
    <property type="component" value="Chromosome"/>
</dbReference>
<evidence type="ECO:0000313" key="2">
    <source>
        <dbReference type="Proteomes" id="UP000066624"/>
    </source>
</evidence>
<dbReference type="SUPFAM" id="SSF48452">
    <property type="entry name" value="TPR-like"/>
    <property type="match status" value="1"/>
</dbReference>
<sequence>MSFIQELKRRNVFRVGLFYLVASWLIIQVAETLLPVFDVPDAVIRGIVLILALGFVPALVFAWAFELTPEGLKLDRNAPSDPDAKRQTANKLNLATLIAAVLAIGLLAVDRLVPESPTPAPLADQQIDTSGPDPASIAVLAFEDLSQAGNQAYFSDGIAEEILNVLVSVDGLAVASRTSAFQFKGQRAIGIPEIARLLGVRHVLEGSVRTAGEQIRVTAQLIDGESDQHLWSETFDRALSTANLFAIQDEIARSIVDAIRQELGIELEVPEAVSAITGNVDAYGLFLRARSLFRARSDFREIDLLLARAVELDPSFDDALAMRAAVLAISPEYGVFLYEDWEQSSRMSLDLAQQALAIDPENALAVGVLGLRDDFMIYREMGSMSWDEMMGRYNDALAIDPDGLNLLNWRGHTYLRMGYFDLAEQDFTRCLEIEPAMVPCRNNRVAAILLSGREAEADAAFSEALRFGTIGADMSTLMMVHHLGREDAFYMQALRQPPLRGWLDMGELHRALAEPYVDHAVLRQRLQAHAEALGTEYALSDILLALGDYEQTTVTYAYWFAPYSGYRDSPQFKRYVRELGLLDHWQTHGFPARCRAVGQDDFECD</sequence>
<dbReference type="InterPro" id="IPR011990">
    <property type="entry name" value="TPR-like_helical_dom_sf"/>
</dbReference>
<proteinExistence type="predicted"/>
<accession>A0A0K0XU81</accession>
<protein>
    <submittedName>
        <fullName evidence="1">Uncharacterized protein</fullName>
    </submittedName>
</protein>
<dbReference type="EMBL" id="CP012154">
    <property type="protein sequence ID" value="AKS41191.1"/>
    <property type="molecule type" value="Genomic_DNA"/>
</dbReference>
<dbReference type="InterPro" id="IPR019734">
    <property type="entry name" value="TPR_rpt"/>
</dbReference>
<dbReference type="RefSeq" id="WP_049724846.1">
    <property type="nucleotide sequence ID" value="NZ_CP012154.1"/>
</dbReference>
<dbReference type="KEGG" id="wma:WM2015_810"/>
<dbReference type="Pfam" id="PF13181">
    <property type="entry name" value="TPR_8"/>
    <property type="match status" value="1"/>
</dbReference>
<dbReference type="STRING" id="1579979.WM2015_810"/>
<dbReference type="PATRIC" id="fig|1579979.3.peg.827"/>
<reference evidence="2" key="1">
    <citation type="submission" date="2015-07" db="EMBL/GenBank/DDBJ databases">
        <authorList>
            <person name="Kim K.M."/>
        </authorList>
    </citation>
    <scope>NUCLEOTIDE SEQUENCE [LARGE SCALE GENOMIC DNA]</scope>
    <source>
        <strain evidence="2">KCTC 42284</strain>
    </source>
</reference>
<dbReference type="Gene3D" id="3.40.50.10070">
    <property type="entry name" value="TolB, N-terminal domain"/>
    <property type="match status" value="1"/>
</dbReference>
<dbReference type="OrthoDB" id="1971692at2"/>
<dbReference type="PROSITE" id="PS50005">
    <property type="entry name" value="TPR"/>
    <property type="match status" value="1"/>
</dbReference>